<dbReference type="InterPro" id="IPR005119">
    <property type="entry name" value="LysR_subst-bd"/>
</dbReference>
<dbReference type="RefSeq" id="WP_036174435.1">
    <property type="nucleotide sequence ID" value="NZ_AVCZ01000009.1"/>
</dbReference>
<evidence type="ECO:0000313" key="6">
    <source>
        <dbReference type="EMBL" id="KGR91212.1"/>
    </source>
</evidence>
<sequence length="300" mass="33548">MEIKQLTIFKTAAQELNFSRTAENLGYAQSSITSHIKALEDELGVPLFERLGKRVILTEAGAQLQLYAAKILALTEEAKDVVGCLREPSGLLTICASETHCTYRLPSLLKHFQQNYPKVQLVFRPGVSEKDFEGLLAKGELDVALLSMAPIVSENLIVEELGPEPIVIICHPNHFLAGKDKVDPLDLRHEHLFVTEDCDYRRAFEHSLKDVGIDPISKLELADVEAIKRCVMEGIGIAALPKIAVEKEVEQGRLAILNWSALNFPIFIQLFRHKDKWMSPALKAFLDVTRETIVSNQGIR</sequence>
<name>A0A0A3JW24_9BACL</name>
<dbReference type="GO" id="GO:0003700">
    <property type="term" value="F:DNA-binding transcription factor activity"/>
    <property type="evidence" value="ECO:0007669"/>
    <property type="project" value="InterPro"/>
</dbReference>
<feature type="domain" description="HTH lysR-type" evidence="5">
    <location>
        <begin position="1"/>
        <end position="58"/>
    </location>
</feature>
<protein>
    <submittedName>
        <fullName evidence="6">LysR family transcriptional regulator</fullName>
    </submittedName>
</protein>
<dbReference type="eggNOG" id="COG0583">
    <property type="taxonomic scope" value="Bacteria"/>
</dbReference>
<dbReference type="SUPFAM" id="SSF46785">
    <property type="entry name" value="Winged helix' DNA-binding domain"/>
    <property type="match status" value="1"/>
</dbReference>
<evidence type="ECO:0000256" key="1">
    <source>
        <dbReference type="ARBA" id="ARBA00009437"/>
    </source>
</evidence>
<evidence type="ECO:0000313" key="7">
    <source>
        <dbReference type="Proteomes" id="UP000030595"/>
    </source>
</evidence>
<dbReference type="InterPro" id="IPR036388">
    <property type="entry name" value="WH-like_DNA-bd_sf"/>
</dbReference>
<keyword evidence="2" id="KW-0805">Transcription regulation</keyword>
<dbReference type="AlphaFoldDB" id="A0A0A3JW24"/>
<dbReference type="Proteomes" id="UP000030595">
    <property type="component" value="Unassembled WGS sequence"/>
</dbReference>
<keyword evidence="4" id="KW-0804">Transcription</keyword>
<dbReference type="EMBL" id="JPVQ01000009">
    <property type="protein sequence ID" value="KGR91212.1"/>
    <property type="molecule type" value="Genomic_DNA"/>
</dbReference>
<dbReference type="PRINTS" id="PR00039">
    <property type="entry name" value="HTHLYSR"/>
</dbReference>
<dbReference type="InterPro" id="IPR036390">
    <property type="entry name" value="WH_DNA-bd_sf"/>
</dbReference>
<evidence type="ECO:0000256" key="2">
    <source>
        <dbReference type="ARBA" id="ARBA00023015"/>
    </source>
</evidence>
<dbReference type="OrthoDB" id="9803735at2"/>
<dbReference type="Pfam" id="PF00126">
    <property type="entry name" value="HTH_1"/>
    <property type="match status" value="1"/>
</dbReference>
<dbReference type="PROSITE" id="PS50931">
    <property type="entry name" value="HTH_LYSR"/>
    <property type="match status" value="1"/>
</dbReference>
<proteinExistence type="inferred from homology"/>
<dbReference type="CDD" id="cd05466">
    <property type="entry name" value="PBP2_LTTR_substrate"/>
    <property type="match status" value="1"/>
</dbReference>
<accession>A0A0A3JW24</accession>
<reference evidence="6 7" key="1">
    <citation type="submission" date="2014-02" db="EMBL/GenBank/DDBJ databases">
        <title>Draft genome sequence of Lysinibacillus massiliensis CCUG 49529.</title>
        <authorList>
            <person name="Zhang F."/>
            <person name="Wang G."/>
            <person name="Zhang L."/>
        </authorList>
    </citation>
    <scope>NUCLEOTIDE SEQUENCE [LARGE SCALE GENOMIC DNA]</scope>
    <source>
        <strain evidence="6 7">CCUG 49529</strain>
    </source>
</reference>
<dbReference type="Gene3D" id="3.40.190.290">
    <property type="match status" value="1"/>
</dbReference>
<dbReference type="GO" id="GO:0000976">
    <property type="term" value="F:transcription cis-regulatory region binding"/>
    <property type="evidence" value="ECO:0007669"/>
    <property type="project" value="TreeGrafter"/>
</dbReference>
<evidence type="ECO:0000259" key="5">
    <source>
        <dbReference type="PROSITE" id="PS50931"/>
    </source>
</evidence>
<dbReference type="PANTHER" id="PTHR30126:SF100">
    <property type="entry name" value="LYSR-FAMILY TRANSCRIPTIONAL REGULATOR"/>
    <property type="match status" value="1"/>
</dbReference>
<dbReference type="Pfam" id="PF03466">
    <property type="entry name" value="LysR_substrate"/>
    <property type="match status" value="1"/>
</dbReference>
<evidence type="ECO:0000256" key="4">
    <source>
        <dbReference type="ARBA" id="ARBA00023163"/>
    </source>
</evidence>
<dbReference type="FunFam" id="1.10.10.10:FF:000001">
    <property type="entry name" value="LysR family transcriptional regulator"/>
    <property type="match status" value="1"/>
</dbReference>
<dbReference type="PANTHER" id="PTHR30126">
    <property type="entry name" value="HTH-TYPE TRANSCRIPTIONAL REGULATOR"/>
    <property type="match status" value="1"/>
</dbReference>
<keyword evidence="3" id="KW-0238">DNA-binding</keyword>
<comment type="similarity">
    <text evidence="1">Belongs to the LysR transcriptional regulatory family.</text>
</comment>
<dbReference type="InterPro" id="IPR000847">
    <property type="entry name" value="LysR_HTH_N"/>
</dbReference>
<dbReference type="Gene3D" id="1.10.10.10">
    <property type="entry name" value="Winged helix-like DNA-binding domain superfamily/Winged helix DNA-binding domain"/>
    <property type="match status" value="1"/>
</dbReference>
<dbReference type="SUPFAM" id="SSF53850">
    <property type="entry name" value="Periplasmic binding protein-like II"/>
    <property type="match status" value="1"/>
</dbReference>
<keyword evidence="7" id="KW-1185">Reference proteome</keyword>
<organism evidence="6 7">
    <name type="scientific">Ureibacillus massiliensis 4400831 = CIP 108448 = CCUG 49529</name>
    <dbReference type="NCBI Taxonomy" id="1211035"/>
    <lineage>
        <taxon>Bacteria</taxon>
        <taxon>Bacillati</taxon>
        <taxon>Bacillota</taxon>
        <taxon>Bacilli</taxon>
        <taxon>Bacillales</taxon>
        <taxon>Caryophanaceae</taxon>
        <taxon>Ureibacillus</taxon>
    </lineage>
</organism>
<evidence type="ECO:0000256" key="3">
    <source>
        <dbReference type="ARBA" id="ARBA00023125"/>
    </source>
</evidence>
<comment type="caution">
    <text evidence="6">The sequence shown here is derived from an EMBL/GenBank/DDBJ whole genome shotgun (WGS) entry which is preliminary data.</text>
</comment>
<gene>
    <name evidence="6" type="ORF">CD30_07140</name>
</gene>